<keyword evidence="2" id="KW-1185">Reference proteome</keyword>
<proteinExistence type="predicted"/>
<dbReference type="InterPro" id="IPR021737">
    <property type="entry name" value="Phage_phiKZ_Orf197"/>
</dbReference>
<comment type="caution">
    <text evidence="1">The sequence shown here is derived from an EMBL/GenBank/DDBJ whole genome shotgun (WGS) entry which is preliminary data.</text>
</comment>
<evidence type="ECO:0000313" key="2">
    <source>
        <dbReference type="Proteomes" id="UP001371305"/>
    </source>
</evidence>
<accession>A0ABU9AZD0</accession>
<evidence type="ECO:0000313" key="1">
    <source>
        <dbReference type="EMBL" id="MEK7952878.1"/>
    </source>
</evidence>
<dbReference type="Proteomes" id="UP001371305">
    <property type="component" value="Unassembled WGS sequence"/>
</dbReference>
<protein>
    <submittedName>
        <fullName evidence="1">DUF3307 domain-containing protein</fullName>
    </submittedName>
</protein>
<dbReference type="RefSeq" id="WP_341406637.1">
    <property type="nucleotide sequence ID" value="NZ_JBBUKT010000009.1"/>
</dbReference>
<gene>
    <name evidence="1" type="ORF">WKV53_20365</name>
</gene>
<reference evidence="1 2" key="1">
    <citation type="submission" date="2024-04" db="EMBL/GenBank/DDBJ databases">
        <title>Luteolibacter sp. isolated from soil.</title>
        <authorList>
            <person name="An J."/>
        </authorList>
    </citation>
    <scope>NUCLEOTIDE SEQUENCE [LARGE SCALE GENOMIC DNA]</scope>
    <source>
        <strain evidence="1 2">Y139</strain>
    </source>
</reference>
<organism evidence="1 2">
    <name type="scientific">Luteolibacter soli</name>
    <dbReference type="NCBI Taxonomy" id="3135280"/>
    <lineage>
        <taxon>Bacteria</taxon>
        <taxon>Pseudomonadati</taxon>
        <taxon>Verrucomicrobiota</taxon>
        <taxon>Verrucomicrobiia</taxon>
        <taxon>Verrucomicrobiales</taxon>
        <taxon>Verrucomicrobiaceae</taxon>
        <taxon>Luteolibacter</taxon>
    </lineage>
</organism>
<sequence length="118" mass="12701">MSILLQSGPLALFFAFAISHALADFPLQGDYLARTKQRKQAGTLAEWLISLTAHSLIHAGGVWLVSGSVILGATELALHWLIDLGKGEGWYGYVTDQVLHISCKAIYVVLLAKGLIAV</sequence>
<dbReference type="EMBL" id="JBBUKT010000009">
    <property type="protein sequence ID" value="MEK7952878.1"/>
    <property type="molecule type" value="Genomic_DNA"/>
</dbReference>
<name>A0ABU9AZD0_9BACT</name>
<dbReference type="Pfam" id="PF11750">
    <property type="entry name" value="DUF3307"/>
    <property type="match status" value="1"/>
</dbReference>